<comment type="similarity">
    <text evidence="3 11">Belongs to the FAD-dependent oxidoreductase 2 family. NadB subfamily.</text>
</comment>
<evidence type="ECO:0000259" key="13">
    <source>
        <dbReference type="Pfam" id="PF02910"/>
    </source>
</evidence>
<evidence type="ECO:0000256" key="6">
    <source>
        <dbReference type="ARBA" id="ARBA00022642"/>
    </source>
</evidence>
<comment type="caution">
    <text evidence="14">The sequence shown here is derived from an EMBL/GenBank/DDBJ whole genome shotgun (WGS) entry which is preliminary data.</text>
</comment>
<dbReference type="InterPro" id="IPR027477">
    <property type="entry name" value="Succ_DH/fumarate_Rdtase_cat_sf"/>
</dbReference>
<dbReference type="NCBIfam" id="TIGR00551">
    <property type="entry name" value="nadB"/>
    <property type="match status" value="1"/>
</dbReference>
<evidence type="ECO:0000256" key="8">
    <source>
        <dbReference type="ARBA" id="ARBA00023002"/>
    </source>
</evidence>
<dbReference type="SUPFAM" id="SSF56425">
    <property type="entry name" value="Succinate dehydrogenase/fumarate reductase flavoprotein, catalytic domain"/>
    <property type="match status" value="1"/>
</dbReference>
<dbReference type="EMBL" id="BBIO01000006">
    <property type="protein sequence ID" value="GAK45069.1"/>
    <property type="molecule type" value="Genomic_DNA"/>
</dbReference>
<dbReference type="InterPro" id="IPR036188">
    <property type="entry name" value="FAD/NAD-bd_sf"/>
</dbReference>
<evidence type="ECO:0000256" key="10">
    <source>
        <dbReference type="NCBIfam" id="TIGR00551"/>
    </source>
</evidence>
<keyword evidence="8 11" id="KW-0560">Oxidoreductase</keyword>
<dbReference type="SUPFAM" id="SSF51905">
    <property type="entry name" value="FAD/NAD(P)-binding domain"/>
    <property type="match status" value="1"/>
</dbReference>
<dbReference type="Gene3D" id="3.90.700.10">
    <property type="entry name" value="Succinate dehydrogenase/fumarate reductase flavoprotein, catalytic domain"/>
    <property type="match status" value="1"/>
</dbReference>
<evidence type="ECO:0000259" key="12">
    <source>
        <dbReference type="Pfam" id="PF00890"/>
    </source>
</evidence>
<evidence type="ECO:0000256" key="1">
    <source>
        <dbReference type="ARBA" id="ARBA00001974"/>
    </source>
</evidence>
<dbReference type="eggNOG" id="COG0029">
    <property type="taxonomic scope" value="Bacteria"/>
</dbReference>
<reference evidence="14 15" key="1">
    <citation type="submission" date="2014-07" db="EMBL/GenBank/DDBJ databases">
        <title>Tepidicaulis marinum gen. nov., sp. nov., a novel marine bacterium denitrifying nitrate to nitrous oxide strictly under microaerobic conditions.</title>
        <authorList>
            <person name="Takeuchi M."/>
            <person name="Yamagishi T."/>
            <person name="Kamagata Y."/>
            <person name="Oshima K."/>
            <person name="Hattori M."/>
            <person name="Katayama T."/>
            <person name="Hanada S."/>
            <person name="Tamaki H."/>
            <person name="Marumo K."/>
            <person name="Maeda H."/>
            <person name="Nedachi M."/>
            <person name="Iwasaki W."/>
            <person name="Suwa Y."/>
            <person name="Sakata S."/>
        </authorList>
    </citation>
    <scope>NUCLEOTIDE SEQUENCE [LARGE SCALE GENOMIC DNA]</scope>
    <source>
        <strain evidence="14 15">MA2</strain>
    </source>
</reference>
<dbReference type="InterPro" id="IPR015939">
    <property type="entry name" value="Fum_Rdtase/Succ_DH_flav-like_C"/>
</dbReference>
<dbReference type="InterPro" id="IPR037099">
    <property type="entry name" value="Fum_R/Succ_DH_flav-like_C_sf"/>
</dbReference>
<proteinExistence type="inferred from homology"/>
<evidence type="ECO:0000313" key="15">
    <source>
        <dbReference type="Proteomes" id="UP000028702"/>
    </source>
</evidence>
<keyword evidence="5 11" id="KW-0285">Flavoprotein</keyword>
<dbReference type="Gene3D" id="3.50.50.60">
    <property type="entry name" value="FAD/NAD(P)-binding domain"/>
    <property type="match status" value="1"/>
</dbReference>
<dbReference type="InterPro" id="IPR003953">
    <property type="entry name" value="FAD-dep_OxRdtase_2_FAD-bd"/>
</dbReference>
<dbReference type="UniPathway" id="UPA00253">
    <property type="reaction ID" value="UER00326"/>
</dbReference>
<evidence type="ECO:0000256" key="5">
    <source>
        <dbReference type="ARBA" id="ARBA00022630"/>
    </source>
</evidence>
<comment type="catalytic activity">
    <reaction evidence="9">
        <text>L-aspartate + O2 = iminosuccinate + H2O2</text>
        <dbReference type="Rhea" id="RHEA:25876"/>
        <dbReference type="ChEBI" id="CHEBI:15379"/>
        <dbReference type="ChEBI" id="CHEBI:16240"/>
        <dbReference type="ChEBI" id="CHEBI:29991"/>
        <dbReference type="ChEBI" id="CHEBI:77875"/>
        <dbReference type="EC" id="1.4.3.16"/>
    </reaction>
    <physiologicalReaction direction="left-to-right" evidence="9">
        <dbReference type="Rhea" id="RHEA:25877"/>
    </physiologicalReaction>
</comment>
<gene>
    <name evidence="14" type="ORF">M2A_1568</name>
</gene>
<keyword evidence="6 11" id="KW-0662">Pyridine nucleotide biosynthesis</keyword>
<evidence type="ECO:0000256" key="11">
    <source>
        <dbReference type="RuleBase" id="RU362049"/>
    </source>
</evidence>
<dbReference type="Pfam" id="PF00890">
    <property type="entry name" value="FAD_binding_2"/>
    <property type="match status" value="1"/>
</dbReference>
<dbReference type="PANTHER" id="PTHR42716:SF2">
    <property type="entry name" value="L-ASPARTATE OXIDASE, CHLOROPLASTIC"/>
    <property type="match status" value="1"/>
</dbReference>
<feature type="domain" description="Fumarate reductase/succinate dehydrogenase flavoprotein-like C-terminal" evidence="13">
    <location>
        <begin position="417"/>
        <end position="506"/>
    </location>
</feature>
<dbReference type="Pfam" id="PF02910">
    <property type="entry name" value="Succ_DH_flav_C"/>
    <property type="match status" value="1"/>
</dbReference>
<dbReference type="FunFam" id="3.90.700.10:FF:000002">
    <property type="entry name" value="L-aspartate oxidase"/>
    <property type="match status" value="1"/>
</dbReference>
<comment type="pathway">
    <text evidence="2 11">Cofactor biosynthesis; NAD(+) biosynthesis; iminoaspartate from L-aspartate (oxidase route): step 1/1.</text>
</comment>
<evidence type="ECO:0000313" key="14">
    <source>
        <dbReference type="EMBL" id="GAK45069.1"/>
    </source>
</evidence>
<dbReference type="PANTHER" id="PTHR42716">
    <property type="entry name" value="L-ASPARTATE OXIDASE"/>
    <property type="match status" value="1"/>
</dbReference>
<dbReference type="PRINTS" id="PR00368">
    <property type="entry name" value="FADPNR"/>
</dbReference>
<evidence type="ECO:0000256" key="7">
    <source>
        <dbReference type="ARBA" id="ARBA00022827"/>
    </source>
</evidence>
<dbReference type="GO" id="GO:0008734">
    <property type="term" value="F:L-aspartate oxidase activity"/>
    <property type="evidence" value="ECO:0007669"/>
    <property type="project" value="UniProtKB-UniRule"/>
</dbReference>
<dbReference type="NCBIfam" id="NF005701">
    <property type="entry name" value="PRK07512.1"/>
    <property type="match status" value="1"/>
</dbReference>
<feature type="domain" description="FAD-dependent oxidoreductase 2 FAD-binding" evidence="12">
    <location>
        <begin position="12"/>
        <end position="374"/>
    </location>
</feature>
<dbReference type="InterPro" id="IPR005288">
    <property type="entry name" value="NadB"/>
</dbReference>
<evidence type="ECO:0000256" key="3">
    <source>
        <dbReference type="ARBA" id="ARBA00008562"/>
    </source>
</evidence>
<keyword evidence="15" id="KW-1185">Reference proteome</keyword>
<protein>
    <recommendedName>
        <fullName evidence="4 10">L-aspartate oxidase</fullName>
        <ecNumber evidence="4 10">1.4.3.16</ecNumber>
    </recommendedName>
</protein>
<name>A0A081BAK1_9HYPH</name>
<dbReference type="EC" id="1.4.3.16" evidence="4 10"/>
<dbReference type="STRING" id="1333998.M2A_1568"/>
<comment type="cofactor">
    <cofactor evidence="1 11">
        <name>FAD</name>
        <dbReference type="ChEBI" id="CHEBI:57692"/>
    </cofactor>
</comment>
<keyword evidence="7 11" id="KW-0274">FAD</keyword>
<dbReference type="Gene3D" id="1.20.58.100">
    <property type="entry name" value="Fumarate reductase/succinate dehydrogenase flavoprotein-like, C-terminal domain"/>
    <property type="match status" value="1"/>
</dbReference>
<comment type="subcellular location">
    <subcellularLocation>
        <location evidence="11">Cytoplasm</location>
    </subcellularLocation>
</comment>
<dbReference type="GO" id="GO:0005737">
    <property type="term" value="C:cytoplasm"/>
    <property type="evidence" value="ECO:0007669"/>
    <property type="project" value="UniProtKB-SubCell"/>
</dbReference>
<dbReference type="GO" id="GO:0034628">
    <property type="term" value="P:'de novo' NAD+ biosynthetic process from L-aspartate"/>
    <property type="evidence" value="ECO:0007669"/>
    <property type="project" value="TreeGrafter"/>
</dbReference>
<accession>A0A081BAK1</accession>
<dbReference type="SUPFAM" id="SSF46977">
    <property type="entry name" value="Succinate dehydrogenase/fumarate reductase flavoprotein C-terminal domain"/>
    <property type="match status" value="1"/>
</dbReference>
<evidence type="ECO:0000256" key="9">
    <source>
        <dbReference type="ARBA" id="ARBA00048305"/>
    </source>
</evidence>
<evidence type="ECO:0000256" key="4">
    <source>
        <dbReference type="ARBA" id="ARBA00012173"/>
    </source>
</evidence>
<dbReference type="RefSeq" id="WP_045445374.1">
    <property type="nucleotide sequence ID" value="NZ_BBIO01000006.1"/>
</dbReference>
<dbReference type="Proteomes" id="UP000028702">
    <property type="component" value="Unassembled WGS sequence"/>
</dbReference>
<evidence type="ECO:0000256" key="2">
    <source>
        <dbReference type="ARBA" id="ARBA00004950"/>
    </source>
</evidence>
<dbReference type="AlphaFoldDB" id="A0A081BAK1"/>
<sequence length="519" mass="53263">MAALPEISDAGDVLIAGGGLAGLFTALKLAPLRVTVLAAAPIGNGASSAWAQGGIAAAIHEGDTAEAHAADTVAAGAGLVDPAIAQLLAREAPARIADLLQLGVPFDRDLEGKLAVGLEAAHSQARIVHVEGDKAGKAIMEALIAAVRAAPSIRIIEHAEAYELISAGGRISGVHALVSGKRVSFLARATVLATGGTGALYAVTTNPAEARGQGLAMAARAGAEIADPEFVQFHPTAIAADKDPAPLVTEALRGAGAVLTDAAGQRFTDELAPRDQVARAIGARITRGEKVFLDARAAVGDKFPAAFPTVYAHCRALGIDPVLEPIPVAPAAHYHMGGVRTDAEGRSSLAGLWACGEVASTGAHGANRLASNSLLEAVVFGARVAEDIMNAQLPSPALSAQEAEMAAPESAHLPLLQRLRRRMSAKVGVVREAGGLSQALELIEALRAEAAGPARTLSAFENPAIAAHLMTRAALAREESRGGHYRSDFPETRPGWAHRSLLYLTPSHDPMPAQEGTKA</sequence>
<comment type="function">
    <text evidence="11">Catalyzes the oxidation of L-aspartate to iminoaspartate.</text>
</comment>
<organism evidence="14 15">
    <name type="scientific">Tepidicaulis marinus</name>
    <dbReference type="NCBI Taxonomy" id="1333998"/>
    <lineage>
        <taxon>Bacteria</taxon>
        <taxon>Pseudomonadati</taxon>
        <taxon>Pseudomonadota</taxon>
        <taxon>Alphaproteobacteria</taxon>
        <taxon>Hyphomicrobiales</taxon>
        <taxon>Parvibaculaceae</taxon>
        <taxon>Tepidicaulis</taxon>
    </lineage>
</organism>